<dbReference type="REBASE" id="454732">
    <property type="entry name" value="SspSoZ1McrBCP"/>
</dbReference>
<dbReference type="Proteomes" id="UP000593836">
    <property type="component" value="Chromosome"/>
</dbReference>
<dbReference type="Pfam" id="PF10117">
    <property type="entry name" value="McrBC"/>
    <property type="match status" value="1"/>
</dbReference>
<accession>A0A7S7LZX0</accession>
<dbReference type="EMBL" id="CP054493">
    <property type="protein sequence ID" value="QOY53973.1"/>
    <property type="molecule type" value="Genomic_DNA"/>
</dbReference>
<reference evidence="1 2" key="1">
    <citation type="submission" date="2020-05" db="EMBL/GenBank/DDBJ databases">
        <title>Sulfurimonas marisnigri, sp. nov., and Sulfurimonas baltica, sp. nov., manganese oxide reducing chemolithoautotrophs of the class Epsilonproteobacteria isolated from the pelagic redoxclines of the Black and Baltic Seas and emended description of the genus Sulfurimonas.</title>
        <authorList>
            <person name="Henkel J.V."/>
            <person name="Laudan C."/>
            <person name="Werner J."/>
            <person name="Neu T."/>
            <person name="Plewe S."/>
            <person name="Sproer C."/>
            <person name="Bunk B."/>
            <person name="Schulz-Vogt H.N."/>
        </authorList>
    </citation>
    <scope>NUCLEOTIDE SEQUENCE [LARGE SCALE GENOMIC DNA]</scope>
    <source>
        <strain evidence="1 2">SoZ1</strain>
    </source>
</reference>
<dbReference type="GO" id="GO:0004519">
    <property type="term" value="F:endonuclease activity"/>
    <property type="evidence" value="ECO:0007669"/>
    <property type="project" value="UniProtKB-KW"/>
</dbReference>
<keyword evidence="1" id="KW-0255">Endonuclease</keyword>
<gene>
    <name evidence="1" type="ORF">HUE87_08710</name>
</gene>
<protein>
    <submittedName>
        <fullName evidence="1">Restriction endonuclease</fullName>
    </submittedName>
</protein>
<keyword evidence="2" id="KW-1185">Reference proteome</keyword>
<proteinExistence type="predicted"/>
<dbReference type="KEGG" id="smas:HUE87_08710"/>
<dbReference type="InterPro" id="IPR019292">
    <property type="entry name" value="McrC"/>
</dbReference>
<name>A0A7S7LZX0_9BACT</name>
<dbReference type="AlphaFoldDB" id="A0A7S7LZX0"/>
<dbReference type="PANTHER" id="PTHR38733:SF1">
    <property type="entry name" value="TYPE IV METHYL-DIRECTED RESTRICTION ENZYME ECOKMCRBC"/>
    <property type="match status" value="1"/>
</dbReference>
<evidence type="ECO:0000313" key="2">
    <source>
        <dbReference type="Proteomes" id="UP000593836"/>
    </source>
</evidence>
<keyword evidence="1" id="KW-0378">Hydrolase</keyword>
<evidence type="ECO:0000313" key="1">
    <source>
        <dbReference type="EMBL" id="QOY53973.1"/>
    </source>
</evidence>
<sequence length="393" mass="46961">MMNTIYEYSEVKDEKLKKHIIDTPLLHKYFKLDWNILKSQQYCGILNYDNQDFYLLPKVANSGCEANFPRKIADNNDEKNLDIFIYMLMYAYDVKLENEDIASCKNEKHNILEVFIQLFAQRLFKEFKRGIYKEYITEQDNLTTLRGKYLINENLKYNHIKNKIYCEYDEFSENNELNQFFLFAVKTLVNYTKNKKLLKHCELVLDEVEFKTFDINNLHVHFNRLNNRFKDSFEFALLLLNKSIPLFAKDKKSFAFLFDMNVLFERFVGKMVKELEPATLLQSCDTYGDLILKPDIIVKDLIIDTKYKKLGAKNDIKRDDKFQMFVYGKNYHITNTMLLYPKHLEHFDYDLVLGEKGEEVKMKVKSLDLWFDGCGGYKEYIEEIKIRITEIVK</sequence>
<keyword evidence="1" id="KW-0540">Nuclease</keyword>
<organism evidence="1 2">
    <name type="scientific">Candidatus Sulfurimonas marisnigri</name>
    <dbReference type="NCBI Taxonomy" id="2740405"/>
    <lineage>
        <taxon>Bacteria</taxon>
        <taxon>Pseudomonadati</taxon>
        <taxon>Campylobacterota</taxon>
        <taxon>Epsilonproteobacteria</taxon>
        <taxon>Campylobacterales</taxon>
        <taxon>Sulfurimonadaceae</taxon>
        <taxon>Sulfurimonas</taxon>
    </lineage>
</organism>
<dbReference type="PANTHER" id="PTHR38733">
    <property type="entry name" value="PROTEIN MCRC"/>
    <property type="match status" value="1"/>
</dbReference>